<organism evidence="5 6">
    <name type="scientific">Ensifer adhaerens</name>
    <name type="common">Sinorhizobium morelense</name>
    <dbReference type="NCBI Taxonomy" id="106592"/>
    <lineage>
        <taxon>Bacteria</taxon>
        <taxon>Pseudomonadati</taxon>
        <taxon>Pseudomonadota</taxon>
        <taxon>Alphaproteobacteria</taxon>
        <taxon>Hyphomicrobiales</taxon>
        <taxon>Rhizobiaceae</taxon>
        <taxon>Sinorhizobium/Ensifer group</taxon>
        <taxon>Ensifer</taxon>
    </lineage>
</organism>
<dbReference type="PROSITE" id="PS00070">
    <property type="entry name" value="ALDEHYDE_DEHYDR_CYS"/>
    <property type="match status" value="1"/>
</dbReference>
<evidence type="ECO:0000313" key="6">
    <source>
        <dbReference type="Proteomes" id="UP001055460"/>
    </source>
</evidence>
<proteinExistence type="inferred from homology"/>
<keyword evidence="3" id="KW-0560">Oxidoreductase</keyword>
<dbReference type="PANTHER" id="PTHR43217:SF1">
    <property type="entry name" value="SUCCINATE SEMIALDEHYDE DEHYDROGENASE [NAD(P)+] SAD"/>
    <property type="match status" value="1"/>
</dbReference>
<protein>
    <submittedName>
        <fullName evidence="5">NAD-dependent succinate-semialdehyde dehydrogenase</fullName>
    </submittedName>
</protein>
<reference evidence="5" key="1">
    <citation type="submission" date="2022-06" db="EMBL/GenBank/DDBJ databases">
        <title>Physiological and biochemical characterization and genomic elucidation of a strain of the genus Ensifer adhaerens M8 that combines arsenic oxidation and chromium reduction.</title>
        <authorList>
            <person name="Li X."/>
            <person name="Yu c."/>
        </authorList>
    </citation>
    <scope>NUCLEOTIDE SEQUENCE</scope>
    <source>
        <strain evidence="5">M8</strain>
        <plasmid evidence="5">pC</plasmid>
    </source>
</reference>
<evidence type="ECO:0000256" key="3">
    <source>
        <dbReference type="ARBA" id="ARBA00023002"/>
    </source>
</evidence>
<accession>A0A9Q8YGE0</accession>
<dbReference type="Proteomes" id="UP001055460">
    <property type="component" value="Plasmid pC"/>
</dbReference>
<dbReference type="InterPro" id="IPR015590">
    <property type="entry name" value="Aldehyde_DH_dom"/>
</dbReference>
<dbReference type="InterPro" id="IPR016160">
    <property type="entry name" value="Ald_DH_CS_CYS"/>
</dbReference>
<keyword evidence="2" id="KW-0521">NADP</keyword>
<dbReference type="RefSeq" id="WP_252161496.1">
    <property type="nucleotide sequence ID" value="NZ_CP098810.1"/>
</dbReference>
<evidence type="ECO:0000259" key="4">
    <source>
        <dbReference type="Pfam" id="PF00171"/>
    </source>
</evidence>
<dbReference type="InterPro" id="IPR044148">
    <property type="entry name" value="ALDH_GabD1-like"/>
</dbReference>
<dbReference type="CDD" id="cd07100">
    <property type="entry name" value="ALDH_SSADH1_GabD1"/>
    <property type="match status" value="1"/>
</dbReference>
<gene>
    <name evidence="5" type="ORF">NE863_35400</name>
</gene>
<evidence type="ECO:0000256" key="1">
    <source>
        <dbReference type="ARBA" id="ARBA00009986"/>
    </source>
</evidence>
<feature type="domain" description="Aldehyde dehydrogenase" evidence="4">
    <location>
        <begin position="3"/>
        <end position="433"/>
    </location>
</feature>
<evidence type="ECO:0000256" key="2">
    <source>
        <dbReference type="ARBA" id="ARBA00022857"/>
    </source>
</evidence>
<dbReference type="FunFam" id="3.40.605.10:FF:000012">
    <property type="entry name" value="NAD-dependent succinate-semialdehyde dehydrogenase"/>
    <property type="match status" value="1"/>
</dbReference>
<dbReference type="Gene3D" id="3.40.309.10">
    <property type="entry name" value="Aldehyde Dehydrogenase, Chain A, domain 2"/>
    <property type="match status" value="1"/>
</dbReference>
<dbReference type="InterPro" id="IPR047110">
    <property type="entry name" value="GABD/Sad-like"/>
</dbReference>
<dbReference type="GO" id="GO:0004777">
    <property type="term" value="F:succinate-semialdehyde dehydrogenase (NAD+) activity"/>
    <property type="evidence" value="ECO:0007669"/>
    <property type="project" value="TreeGrafter"/>
</dbReference>
<keyword evidence="5" id="KW-0614">Plasmid</keyword>
<dbReference type="InterPro" id="IPR016162">
    <property type="entry name" value="Ald_DH_N"/>
</dbReference>
<dbReference type="FunFam" id="3.40.309.10:FF:000010">
    <property type="entry name" value="Gamma-aminobutyraldehyde dehydrogenase"/>
    <property type="match status" value="1"/>
</dbReference>
<dbReference type="Pfam" id="PF00171">
    <property type="entry name" value="Aldedh"/>
    <property type="match status" value="1"/>
</dbReference>
<dbReference type="InterPro" id="IPR016161">
    <property type="entry name" value="Ald_DH/histidinol_DH"/>
</dbReference>
<dbReference type="Gene3D" id="3.40.605.10">
    <property type="entry name" value="Aldehyde Dehydrogenase, Chain A, domain 1"/>
    <property type="match status" value="1"/>
</dbReference>
<comment type="similarity">
    <text evidence="1">Belongs to the aldehyde dehydrogenase family.</text>
</comment>
<dbReference type="PANTHER" id="PTHR43217">
    <property type="entry name" value="SUCCINATE SEMIALDEHYDE DEHYDROGENASE [NAD(P)+] SAD"/>
    <property type="match status" value="1"/>
</dbReference>
<name>A0A9Q8YGE0_ENSAD</name>
<evidence type="ECO:0000313" key="5">
    <source>
        <dbReference type="EMBL" id="USJ28427.1"/>
    </source>
</evidence>
<dbReference type="EMBL" id="CP098810">
    <property type="protein sequence ID" value="USJ28427.1"/>
    <property type="molecule type" value="Genomic_DNA"/>
</dbReference>
<sequence length="441" mass="46557">MHTPEELERRIAATQTAQKAWASFTIHHRSGILRQAAALLRRDVQSLAAIATREMGKTLVQAEAEVSKCATCLEFYADNAPSFLAADQVATEAAESFVIYEPVGTVLAIMPWNYPFWQVIRFAAPALAAGNAILLKHADNVPQCALELEALLVSAGLPEGLVANIFIEPDQVERVLSDDRVGAVTFTGSTRAGSAVAQIAGRAIKKSVLELGGSDPFIILADADLEAAVSAAVKARFQNNGQSCIASKRFLVEAAIADEFVDRFAQATAELRVGNPMDRTTDVGPMAKEAIRRELDALVRASVADGAVVRAGGGELSSDGLYFHPTVLDHVTRHMPVATEETFGPVAAVMRVADLGEAIALANSSPYGLGATVWTTSQASARTAAAQLQAGAVVVNGVVASDPRLPFGGVKRSGYGRELSVHGLREFTVAKSVSIVTQPSN</sequence>
<dbReference type="SUPFAM" id="SSF53720">
    <property type="entry name" value="ALDH-like"/>
    <property type="match status" value="1"/>
</dbReference>
<dbReference type="GO" id="GO:0004030">
    <property type="term" value="F:aldehyde dehydrogenase [NAD(P)+] activity"/>
    <property type="evidence" value="ECO:0007669"/>
    <property type="project" value="InterPro"/>
</dbReference>
<dbReference type="InterPro" id="IPR016163">
    <property type="entry name" value="Ald_DH_C"/>
</dbReference>
<dbReference type="AlphaFoldDB" id="A0A9Q8YGE0"/>
<geneLocation type="plasmid" evidence="5 6">
    <name>pC</name>
</geneLocation>